<comment type="caution">
    <text evidence="2">The sequence shown here is derived from an EMBL/GenBank/DDBJ whole genome shotgun (WGS) entry which is preliminary data.</text>
</comment>
<evidence type="ECO:0000256" key="1">
    <source>
        <dbReference type="SAM" id="SignalP"/>
    </source>
</evidence>
<name>A0ABY0IHL7_9BACT</name>
<organism evidence="2 3">
    <name type="scientific">Halobacteriovorax vibrionivorans</name>
    <dbReference type="NCBI Taxonomy" id="2152716"/>
    <lineage>
        <taxon>Bacteria</taxon>
        <taxon>Pseudomonadati</taxon>
        <taxon>Bdellovibrionota</taxon>
        <taxon>Bacteriovoracia</taxon>
        <taxon>Bacteriovoracales</taxon>
        <taxon>Halobacteriovoraceae</taxon>
        <taxon>Halobacteriovorax</taxon>
    </lineage>
</organism>
<dbReference type="EMBL" id="QDKL01000001">
    <property type="protein sequence ID" value="RZF22435.1"/>
    <property type="molecule type" value="Genomic_DNA"/>
</dbReference>
<keyword evidence="3" id="KW-1185">Reference proteome</keyword>
<gene>
    <name evidence="2" type="ORF">DAY19_01300</name>
</gene>
<feature type="signal peptide" evidence="1">
    <location>
        <begin position="1"/>
        <end position="22"/>
    </location>
</feature>
<sequence length="380" mass="42292">MKNFARLIFIICLGLSTISTQAFEKFQLGQSPKARLMGNAWMGLANQDTFTIFYNPASLGGNYDIDLSPVNLTVAGPNALDDLDRFSNLPNDADAIADRLLGFPLYLELSNFSTIKAHHFSFSYFTQNRANIVLKNRVNPAFDVDYSYDRGFITGFAFNLIGGSRNKQKQKIMTGERLSIGYSFKYLSREGTKDKFDLFSTNIISKVEAGFASIEDIKNTFGYSKGAGTGHDIGIEYANGWGNTEFVASLAILDIADTHFEKEYGDNGVPKINMAINSGFAFKQDFKVFDYALALDIKPLNQGLDFGRMMHLGAQVNIPFFGFFAGVGEGYLNYGAELRMWPVTLTLGYNSVEIGADYKQTEGDRLFVFLSLFDVSMDIF</sequence>
<proteinExistence type="predicted"/>
<protein>
    <recommendedName>
        <fullName evidence="4">DUF5723 domain-containing protein</fullName>
    </recommendedName>
</protein>
<evidence type="ECO:0000313" key="2">
    <source>
        <dbReference type="EMBL" id="RZF22435.1"/>
    </source>
</evidence>
<keyword evidence="1" id="KW-0732">Signal</keyword>
<dbReference type="RefSeq" id="WP_133296854.1">
    <property type="nucleotide sequence ID" value="NZ_QDKL01000001.1"/>
</dbReference>
<evidence type="ECO:0008006" key="4">
    <source>
        <dbReference type="Google" id="ProtNLM"/>
    </source>
</evidence>
<reference evidence="3" key="1">
    <citation type="journal article" date="2019" name="Int. J. Syst. Evol. Microbiol.">
        <title>Halobacteriovorax valvorus sp. nov., a novel prokaryotic predator isolated from coastal seawater of China.</title>
        <authorList>
            <person name="Chen M.-X."/>
        </authorList>
    </citation>
    <scope>NUCLEOTIDE SEQUENCE [LARGE SCALE GENOMIC DNA]</scope>
    <source>
        <strain evidence="3">BL9</strain>
    </source>
</reference>
<feature type="chain" id="PRO_5047310713" description="DUF5723 domain-containing protein" evidence="1">
    <location>
        <begin position="23"/>
        <end position="380"/>
    </location>
</feature>
<evidence type="ECO:0000313" key="3">
    <source>
        <dbReference type="Proteomes" id="UP000443582"/>
    </source>
</evidence>
<dbReference type="Proteomes" id="UP000443582">
    <property type="component" value="Unassembled WGS sequence"/>
</dbReference>
<accession>A0ABY0IHL7</accession>